<dbReference type="EMBL" id="BARS01056953">
    <property type="protein sequence ID" value="GAG47289.1"/>
    <property type="molecule type" value="Genomic_DNA"/>
</dbReference>
<organism evidence="1">
    <name type="scientific">marine sediment metagenome</name>
    <dbReference type="NCBI Taxonomy" id="412755"/>
    <lineage>
        <taxon>unclassified sequences</taxon>
        <taxon>metagenomes</taxon>
        <taxon>ecological metagenomes</taxon>
    </lineage>
</organism>
<reference evidence="1" key="1">
    <citation type="journal article" date="2014" name="Front. Microbiol.">
        <title>High frequency of phylogenetically diverse reductive dehalogenase-homologous genes in deep subseafloor sedimentary metagenomes.</title>
        <authorList>
            <person name="Kawai M."/>
            <person name="Futagami T."/>
            <person name="Toyoda A."/>
            <person name="Takaki Y."/>
            <person name="Nishi S."/>
            <person name="Hori S."/>
            <person name="Arai W."/>
            <person name="Tsubouchi T."/>
            <person name="Morono Y."/>
            <person name="Uchiyama I."/>
            <person name="Ito T."/>
            <person name="Fujiyama A."/>
            <person name="Inagaki F."/>
            <person name="Takami H."/>
        </authorList>
    </citation>
    <scope>NUCLEOTIDE SEQUENCE</scope>
    <source>
        <strain evidence="1">Expedition CK06-06</strain>
    </source>
</reference>
<feature type="non-terminal residue" evidence="1">
    <location>
        <position position="158"/>
    </location>
</feature>
<feature type="non-terminal residue" evidence="1">
    <location>
        <position position="1"/>
    </location>
</feature>
<sequence>EIWKVGESRNITWNKAGSIANVKIEYSTDGGTTFPNEIIDTTDAGVGSYTWNPIPDAIGNQLRVRITDVLDATVKDISDNNFEIKGTVTVTAPNGTEAWEVGSSENITWTKQGALVTSVKLEYSLDDFATAGIEIATGVDAATGTPYPWTIPDALSNT</sequence>
<name>X0XVE1_9ZZZZ</name>
<protein>
    <submittedName>
        <fullName evidence="1">Uncharacterized protein</fullName>
    </submittedName>
</protein>
<dbReference type="AlphaFoldDB" id="X0XVE1"/>
<evidence type="ECO:0000313" key="1">
    <source>
        <dbReference type="EMBL" id="GAG47289.1"/>
    </source>
</evidence>
<accession>X0XVE1</accession>
<comment type="caution">
    <text evidence="1">The sequence shown here is derived from an EMBL/GenBank/DDBJ whole genome shotgun (WGS) entry which is preliminary data.</text>
</comment>
<proteinExistence type="predicted"/>
<gene>
    <name evidence="1" type="ORF">S01H1_83693</name>
</gene>